<gene>
    <name evidence="2" type="ORF">BP422_16205</name>
</gene>
<dbReference type="Proteomes" id="UP000197781">
    <property type="component" value="Chromosome"/>
</dbReference>
<proteinExistence type="predicted"/>
<keyword evidence="1" id="KW-1133">Transmembrane helix</keyword>
<evidence type="ECO:0000256" key="1">
    <source>
        <dbReference type="SAM" id="Phobius"/>
    </source>
</evidence>
<accession>A0A220MIY2</accession>
<evidence type="ECO:0000313" key="3">
    <source>
        <dbReference type="Proteomes" id="UP000197781"/>
    </source>
</evidence>
<reference evidence="2 3" key="1">
    <citation type="submission" date="2016-11" db="EMBL/GenBank/DDBJ databases">
        <authorList>
            <person name="Jaros S."/>
            <person name="Januszkiewicz K."/>
            <person name="Wedrychowicz H."/>
        </authorList>
    </citation>
    <scope>NUCLEOTIDE SEQUENCE [LARGE SCALE GENOMIC DNA]</scope>
    <source>
        <strain evidence="2 3">NF2</strain>
    </source>
</reference>
<evidence type="ECO:0008006" key="4">
    <source>
        <dbReference type="Google" id="ProtNLM"/>
    </source>
</evidence>
<dbReference type="RefSeq" id="WP_088908674.1">
    <property type="nucleotide sequence ID" value="NZ_CP018145.1"/>
</dbReference>
<sequence>MAWVFVGLLVLFILVIITPIQLTCFYSREGENDHLEITITAWGVIRRKYEIPILLLKLTEAGPELVAREETIQQGRKVRERVKDFTRRQVKKWYQNYRDLLEKVRDLMPLLKELLRRIRCTHFEWHTLLGTGQAAETGALTGLIWGVKSMIVGVMSHAISLRAMPAMSVQPVWNQPLLHTKVHFVLHFYLGHFLFSALKVFLRVRKSKQRKWQATPTRA</sequence>
<dbReference type="Pfam" id="PF11167">
    <property type="entry name" value="DUF2953"/>
    <property type="match status" value="1"/>
</dbReference>
<dbReference type="InterPro" id="IPR021338">
    <property type="entry name" value="DUF2953"/>
</dbReference>
<dbReference type="AlphaFoldDB" id="A0A220MIY2"/>
<evidence type="ECO:0000313" key="2">
    <source>
        <dbReference type="EMBL" id="ASJ54971.1"/>
    </source>
</evidence>
<organism evidence="2 3">
    <name type="scientific">Brevibacillus formosus</name>
    <dbReference type="NCBI Taxonomy" id="54913"/>
    <lineage>
        <taxon>Bacteria</taxon>
        <taxon>Bacillati</taxon>
        <taxon>Bacillota</taxon>
        <taxon>Bacilli</taxon>
        <taxon>Bacillales</taxon>
        <taxon>Paenibacillaceae</taxon>
        <taxon>Brevibacillus</taxon>
    </lineage>
</organism>
<feature type="transmembrane region" description="Helical" evidence="1">
    <location>
        <begin position="184"/>
        <end position="202"/>
    </location>
</feature>
<dbReference type="EMBL" id="CP018145">
    <property type="protein sequence ID" value="ASJ54971.1"/>
    <property type="molecule type" value="Genomic_DNA"/>
</dbReference>
<keyword evidence="1" id="KW-0472">Membrane</keyword>
<name>A0A220MIY2_9BACL</name>
<dbReference type="KEGG" id="bfm:BP422_16205"/>
<keyword evidence="1" id="KW-0812">Transmembrane</keyword>
<protein>
    <recommendedName>
        <fullName evidence="4">DUF2953 domain-containing protein</fullName>
    </recommendedName>
</protein>